<evidence type="ECO:0000313" key="3">
    <source>
        <dbReference type="Proteomes" id="UP000219111"/>
    </source>
</evidence>
<dbReference type="Proteomes" id="UP000219111">
    <property type="component" value="Unassembled WGS sequence"/>
</dbReference>
<evidence type="ECO:0008006" key="4">
    <source>
        <dbReference type="Google" id="ProtNLM"/>
    </source>
</evidence>
<dbReference type="RefSeq" id="WP_097068193.1">
    <property type="nucleotide sequence ID" value="NZ_OBMT01000001.1"/>
</dbReference>
<name>A0A285RGL5_9RHOB</name>
<keyword evidence="1" id="KW-1133">Transmembrane helix</keyword>
<protein>
    <recommendedName>
        <fullName evidence="4">DUF3329 domain-containing protein</fullName>
    </recommendedName>
</protein>
<feature type="transmembrane region" description="Helical" evidence="1">
    <location>
        <begin position="12"/>
        <end position="30"/>
    </location>
</feature>
<keyword evidence="1" id="KW-0812">Transmembrane</keyword>
<dbReference type="EMBL" id="OBMT01000001">
    <property type="protein sequence ID" value="SOB93230.1"/>
    <property type="molecule type" value="Genomic_DNA"/>
</dbReference>
<gene>
    <name evidence="2" type="ORF">SAMN05877831_101141</name>
</gene>
<accession>A0A285RGL5</accession>
<dbReference type="OrthoDB" id="7362327at2"/>
<reference evidence="3" key="1">
    <citation type="submission" date="2017-08" db="EMBL/GenBank/DDBJ databases">
        <authorList>
            <person name="Varghese N."/>
            <person name="Submissions S."/>
        </authorList>
    </citation>
    <scope>NUCLEOTIDE SEQUENCE [LARGE SCALE GENOMIC DNA]</scope>
    <source>
        <strain evidence="3">JA276</strain>
    </source>
</reference>
<evidence type="ECO:0000256" key="1">
    <source>
        <dbReference type="SAM" id="Phobius"/>
    </source>
</evidence>
<organism evidence="2 3">
    <name type="scientific">Rhodobacter maris</name>
    <dbReference type="NCBI Taxonomy" id="446682"/>
    <lineage>
        <taxon>Bacteria</taxon>
        <taxon>Pseudomonadati</taxon>
        <taxon>Pseudomonadota</taxon>
        <taxon>Alphaproteobacteria</taxon>
        <taxon>Rhodobacterales</taxon>
        <taxon>Rhodobacter group</taxon>
        <taxon>Rhodobacter</taxon>
    </lineage>
</organism>
<proteinExistence type="predicted"/>
<keyword evidence="3" id="KW-1185">Reference proteome</keyword>
<evidence type="ECO:0000313" key="2">
    <source>
        <dbReference type="EMBL" id="SOB93230.1"/>
    </source>
</evidence>
<feature type="transmembrane region" description="Helical" evidence="1">
    <location>
        <begin position="36"/>
        <end position="54"/>
    </location>
</feature>
<dbReference type="AlphaFoldDB" id="A0A285RGL5"/>
<sequence>MASFDHPMFKPLWVRIALVAFCFLWAAVEVFTTKSFVWAAIFAAAGGYAGYHLLYKYTAPGAKNAPKDGGDAA</sequence>
<keyword evidence="1" id="KW-0472">Membrane</keyword>